<evidence type="ECO:0000256" key="5">
    <source>
        <dbReference type="PIRSR" id="PIRSR001553-1"/>
    </source>
</evidence>
<dbReference type="Gene3D" id="3.40.50.720">
    <property type="entry name" value="NAD(P)-binding Rossmann-like Domain"/>
    <property type="match status" value="1"/>
</dbReference>
<evidence type="ECO:0000313" key="9">
    <source>
        <dbReference type="EMBL" id="THJ72614.1"/>
    </source>
</evidence>
<dbReference type="PROSITE" id="PS00399">
    <property type="entry name" value="SUCCINYL_COA_LIG_2"/>
    <property type="match status" value="1"/>
</dbReference>
<dbReference type="HAMAP" id="MF_01988">
    <property type="entry name" value="Succ_CoA_alpha"/>
    <property type="match status" value="1"/>
</dbReference>
<comment type="catalytic activity">
    <reaction evidence="4">
        <text>GTP + succinate + CoA = succinyl-CoA + GDP + phosphate</text>
        <dbReference type="Rhea" id="RHEA:22120"/>
        <dbReference type="ChEBI" id="CHEBI:30031"/>
        <dbReference type="ChEBI" id="CHEBI:37565"/>
        <dbReference type="ChEBI" id="CHEBI:43474"/>
        <dbReference type="ChEBI" id="CHEBI:57287"/>
        <dbReference type="ChEBI" id="CHEBI:57292"/>
        <dbReference type="ChEBI" id="CHEBI:58189"/>
    </reaction>
</comment>
<dbReference type="OrthoDB" id="9807196at2"/>
<comment type="pathway">
    <text evidence="4 7">Carbohydrate metabolism; tricarboxylic acid cycle; succinate from succinyl-CoA (ligase route): step 1/1.</text>
</comment>
<feature type="binding site" evidence="4">
    <location>
        <position position="43"/>
    </location>
    <ligand>
        <name>CoA</name>
        <dbReference type="ChEBI" id="CHEBI:57287"/>
    </ligand>
</feature>
<dbReference type="InterPro" id="IPR016102">
    <property type="entry name" value="Succinyl-CoA_synth-like"/>
</dbReference>
<feature type="binding site" evidence="4">
    <location>
        <position position="160"/>
    </location>
    <ligand>
        <name>substrate</name>
        <note>ligand shared with subunit beta</note>
    </ligand>
</feature>
<dbReference type="InterPro" id="IPR005810">
    <property type="entry name" value="CoA_lig_alpha"/>
</dbReference>
<evidence type="ECO:0000256" key="4">
    <source>
        <dbReference type="HAMAP-Rule" id="MF_01988"/>
    </source>
</evidence>
<dbReference type="PRINTS" id="PR01798">
    <property type="entry name" value="SCOASYNTHASE"/>
</dbReference>
<dbReference type="GO" id="GO:0004776">
    <property type="term" value="F:succinate-CoA ligase (GDP-forming) activity"/>
    <property type="evidence" value="ECO:0007669"/>
    <property type="project" value="TreeGrafter"/>
</dbReference>
<dbReference type="AlphaFoldDB" id="A0A4S5EKH2"/>
<dbReference type="PIRSF" id="PIRSF001553">
    <property type="entry name" value="SucCS_alpha"/>
    <property type="match status" value="1"/>
</dbReference>
<keyword evidence="10" id="KW-1185">Reference proteome</keyword>
<dbReference type="GO" id="GO:0000166">
    <property type="term" value="F:nucleotide binding"/>
    <property type="evidence" value="ECO:0007669"/>
    <property type="project" value="UniProtKB-KW"/>
</dbReference>
<dbReference type="InterPro" id="IPR033847">
    <property type="entry name" value="Citrt_syn/SCS-alpha_CS"/>
</dbReference>
<dbReference type="Proteomes" id="UP000305282">
    <property type="component" value="Unassembled WGS sequence"/>
</dbReference>
<feature type="binding site" evidence="4">
    <location>
        <begin position="17"/>
        <end position="20"/>
    </location>
    <ligand>
        <name>CoA</name>
        <dbReference type="ChEBI" id="CHEBI:57287"/>
    </ligand>
</feature>
<dbReference type="InterPro" id="IPR036291">
    <property type="entry name" value="NAD(P)-bd_dom_sf"/>
</dbReference>
<reference evidence="9 10" key="1">
    <citation type="submission" date="2019-04" db="EMBL/GenBank/DDBJ databases">
        <title>Draft genome sequences for three unisolated Alnus-infective Frankia Sp+ strains, AgTrS, AiOr and AvVan, the first sequenced Frankia strains able to sporulate in-planta.</title>
        <authorList>
            <person name="Bethencourt L."/>
            <person name="Vautrin F."/>
            <person name="Taib N."/>
            <person name="Dubost A."/>
            <person name="Castro-Garcia L."/>
            <person name="Imbaud O."/>
            <person name="Abrouk D."/>
            <person name="Fournier P."/>
            <person name="Briolay J."/>
            <person name="Nguyen A."/>
            <person name="Normand P."/>
            <person name="Fernandez M.P."/>
            <person name="Brochier-Armanet C."/>
            <person name="Herrera-Belaroussi A."/>
        </authorList>
    </citation>
    <scope>NUCLEOTIDE SEQUENCE [LARGE SCALE GENOMIC DNA]</scope>
    <source>
        <strain evidence="9 10">AvVan</strain>
    </source>
</reference>
<evidence type="ECO:0000256" key="6">
    <source>
        <dbReference type="RuleBase" id="RU000677"/>
    </source>
</evidence>
<accession>A0A4S5EKH2</accession>
<sequence>MAIWLDENSRVVVQGITGSEGTKHTRRMLAAGTNVVAGVNPRKVGQQVEGVPVFGTVADAIEQAGANVSVIFVPPKFTKDAAIEAIDAAIGLAVVITEGVPVHDTTEFWAYSQSKGTTRIIGPNCPGIASPGLSNAGIIPADITPGGRIGLVSKSGTLTYQMMYELREFGFSTCVGIGGDPVIGTTHIDALDAFQADPGTDAIVMIGEIGGDAEERAAAHIEAHVTKPVVGYVAGFTAPEGKTMGHAGAIVSGSSGTAQAKKEALEKAGVRVGKTPSETARLMADIMRSL</sequence>
<evidence type="ECO:0000259" key="8">
    <source>
        <dbReference type="SMART" id="SM00881"/>
    </source>
</evidence>
<dbReference type="GO" id="GO:0005829">
    <property type="term" value="C:cytosol"/>
    <property type="evidence" value="ECO:0007669"/>
    <property type="project" value="TreeGrafter"/>
</dbReference>
<feature type="domain" description="CoA-binding" evidence="8">
    <location>
        <begin position="4"/>
        <end position="100"/>
    </location>
</feature>
<dbReference type="Pfam" id="PF02629">
    <property type="entry name" value="CoA_binding"/>
    <property type="match status" value="1"/>
</dbReference>
<dbReference type="EC" id="6.2.1.5" evidence="4"/>
<comment type="catalytic activity">
    <reaction evidence="4 7">
        <text>succinate + ATP + CoA = succinyl-CoA + ADP + phosphate</text>
        <dbReference type="Rhea" id="RHEA:17661"/>
        <dbReference type="ChEBI" id="CHEBI:30031"/>
        <dbReference type="ChEBI" id="CHEBI:30616"/>
        <dbReference type="ChEBI" id="CHEBI:43474"/>
        <dbReference type="ChEBI" id="CHEBI:57287"/>
        <dbReference type="ChEBI" id="CHEBI:57292"/>
        <dbReference type="ChEBI" id="CHEBI:456216"/>
        <dbReference type="EC" id="6.2.1.5"/>
    </reaction>
</comment>
<dbReference type="UniPathway" id="UPA00223">
    <property type="reaction ID" value="UER00999"/>
</dbReference>
<gene>
    <name evidence="4 9" type="primary">sucD</name>
    <name evidence="9" type="ORF">E7Y31_14440</name>
</gene>
<dbReference type="NCBIfam" id="TIGR01019">
    <property type="entry name" value="sucCoAalpha"/>
    <property type="match status" value="1"/>
</dbReference>
<dbReference type="FunFam" id="3.40.50.720:FF:000205">
    <property type="entry name" value="Succinate--CoA ligase [ADP-forming] subunit alpha"/>
    <property type="match status" value="1"/>
</dbReference>
<proteinExistence type="inferred from homology"/>
<evidence type="ECO:0000256" key="7">
    <source>
        <dbReference type="RuleBase" id="RU000699"/>
    </source>
</evidence>
<dbReference type="GO" id="GO:0009361">
    <property type="term" value="C:succinate-CoA ligase complex (ADP-forming)"/>
    <property type="evidence" value="ECO:0007669"/>
    <property type="project" value="TreeGrafter"/>
</dbReference>
<dbReference type="SUPFAM" id="SSF51735">
    <property type="entry name" value="NAD(P)-binding Rossmann-fold domains"/>
    <property type="match status" value="1"/>
</dbReference>
<comment type="similarity">
    <text evidence="4 6">Belongs to the succinate/malate CoA ligase alpha subunit family.</text>
</comment>
<dbReference type="InterPro" id="IPR005811">
    <property type="entry name" value="SUCC_ACL_C"/>
</dbReference>
<dbReference type="PROSITE" id="PS01216">
    <property type="entry name" value="SUCCINYL_COA_LIG_1"/>
    <property type="match status" value="1"/>
</dbReference>
<keyword evidence="2 4" id="KW-0436">Ligase</keyword>
<dbReference type="FunFam" id="3.40.50.261:FF:000006">
    <property type="entry name" value="Succinate--CoA ligase [ADP-forming] subunit alpha"/>
    <property type="match status" value="1"/>
</dbReference>
<keyword evidence="1 4" id="KW-0816">Tricarboxylic acid cycle</keyword>
<dbReference type="Pfam" id="PF00549">
    <property type="entry name" value="Ligase_CoA"/>
    <property type="match status" value="1"/>
</dbReference>
<evidence type="ECO:0000313" key="10">
    <source>
        <dbReference type="Proteomes" id="UP000305282"/>
    </source>
</evidence>
<comment type="function">
    <text evidence="4 7">Succinyl-CoA synthetase functions in the citric acid cycle (TCA), coupling the hydrolysis of succinyl-CoA to the synthesis of either ATP or GTP and thus represents the only step of substrate-level phosphorylation in the TCA. The alpha subunit of the enzyme binds the substrates coenzyme A and phosphate, while succinate binding and nucleotide specificity is provided by the beta subunit.</text>
</comment>
<dbReference type="Gene3D" id="3.40.50.261">
    <property type="entry name" value="Succinyl-CoA synthetase domains"/>
    <property type="match status" value="1"/>
</dbReference>
<dbReference type="SMART" id="SM00881">
    <property type="entry name" value="CoA_binding"/>
    <property type="match status" value="1"/>
</dbReference>
<feature type="binding site" evidence="4">
    <location>
        <begin position="96"/>
        <end position="98"/>
    </location>
    <ligand>
        <name>CoA</name>
        <dbReference type="ChEBI" id="CHEBI:57287"/>
    </ligand>
</feature>
<comment type="subunit">
    <text evidence="4 7">Heterotetramer of two alpha and two beta subunits.</text>
</comment>
<dbReference type="RefSeq" id="WP_136448601.1">
    <property type="nucleotide sequence ID" value="NZ_CADCWT010000049.1"/>
</dbReference>
<name>A0A4S5EKH2_9ACTN</name>
<dbReference type="GO" id="GO:0006099">
    <property type="term" value="P:tricarboxylic acid cycle"/>
    <property type="evidence" value="ECO:0007669"/>
    <property type="project" value="UniProtKB-UniRule"/>
</dbReference>
<keyword evidence="3 4" id="KW-0547">Nucleotide-binding</keyword>
<feature type="active site" description="Tele-phosphohistidine intermediate" evidence="4 5">
    <location>
        <position position="246"/>
    </location>
</feature>
<dbReference type="SUPFAM" id="SSF52210">
    <property type="entry name" value="Succinyl-CoA synthetase domains"/>
    <property type="match status" value="1"/>
</dbReference>
<evidence type="ECO:0000256" key="1">
    <source>
        <dbReference type="ARBA" id="ARBA00022532"/>
    </source>
</evidence>
<evidence type="ECO:0000256" key="3">
    <source>
        <dbReference type="ARBA" id="ARBA00022741"/>
    </source>
</evidence>
<organism evidence="9 10">
    <name type="scientific">Candidatus Frankia alpina</name>
    <dbReference type="NCBI Taxonomy" id="2699483"/>
    <lineage>
        <taxon>Bacteria</taxon>
        <taxon>Bacillati</taxon>
        <taxon>Actinomycetota</taxon>
        <taxon>Actinomycetes</taxon>
        <taxon>Frankiales</taxon>
        <taxon>Frankiaceae</taxon>
        <taxon>Frankia</taxon>
    </lineage>
</organism>
<comment type="caution">
    <text evidence="9">The sequence shown here is derived from an EMBL/GenBank/DDBJ whole genome shotgun (WGS) entry which is preliminary data.</text>
</comment>
<dbReference type="EMBL" id="SSXH01000359">
    <property type="protein sequence ID" value="THJ72614.1"/>
    <property type="molecule type" value="Genomic_DNA"/>
</dbReference>
<dbReference type="InterPro" id="IPR017440">
    <property type="entry name" value="Cit_synth/succinyl-CoA_lig_AS"/>
</dbReference>
<dbReference type="PANTHER" id="PTHR11117">
    <property type="entry name" value="SUCCINYL-COA LIGASE SUBUNIT ALPHA"/>
    <property type="match status" value="1"/>
</dbReference>
<protein>
    <recommendedName>
        <fullName evidence="4">Succinate--CoA ligase [ADP-forming] subunit alpha</fullName>
        <ecNumber evidence="4">6.2.1.5</ecNumber>
    </recommendedName>
    <alternativeName>
        <fullName evidence="4">Succinyl-CoA synthetase subunit alpha</fullName>
        <shortName evidence="4">SCS-alpha</shortName>
    </alternativeName>
</protein>
<dbReference type="NCBIfam" id="NF004230">
    <property type="entry name" value="PRK05678.1"/>
    <property type="match status" value="1"/>
</dbReference>
<dbReference type="GO" id="GO:0004775">
    <property type="term" value="F:succinate-CoA ligase (ADP-forming) activity"/>
    <property type="evidence" value="ECO:0007669"/>
    <property type="project" value="UniProtKB-UniRule"/>
</dbReference>
<dbReference type="PANTHER" id="PTHR11117:SF2">
    <property type="entry name" value="SUCCINATE--COA LIGASE [ADP_GDP-FORMING] SUBUNIT ALPHA, MITOCHONDRIAL"/>
    <property type="match status" value="1"/>
</dbReference>
<evidence type="ECO:0000256" key="2">
    <source>
        <dbReference type="ARBA" id="ARBA00022598"/>
    </source>
</evidence>
<dbReference type="InterPro" id="IPR003781">
    <property type="entry name" value="CoA-bd"/>
</dbReference>